<evidence type="ECO:0000259" key="5">
    <source>
        <dbReference type="Pfam" id="PF25106"/>
    </source>
</evidence>
<evidence type="ECO:0000313" key="8">
    <source>
        <dbReference type="Proteomes" id="UP001497623"/>
    </source>
</evidence>
<evidence type="ECO:0000256" key="3">
    <source>
        <dbReference type="ARBA" id="ARBA00022729"/>
    </source>
</evidence>
<comment type="caution">
    <text evidence="7">The sequence shown here is derived from an EMBL/GenBank/DDBJ whole genome shotgun (WGS) entry which is preliminary data.</text>
</comment>
<dbReference type="InterPro" id="IPR056862">
    <property type="entry name" value="VWA7_N"/>
</dbReference>
<dbReference type="PANTHER" id="PTHR14905:SF7">
    <property type="entry name" value="VON WILLEBRAND FACTOR A DOMAIN-CONTAINING PROTEIN 7"/>
    <property type="match status" value="1"/>
</dbReference>
<sequence>MAALQVLCLFAAILVGAEAFLATPLNYTDPDIINILCPEQMVGETRDHKWITREGIRRNIRNFFLNYPPPGQPDFSVSTKASLTELYHAYYGEAASPTRFIKAVNSIAASNVRADSARQLRYDPAIQADAEDLPNLQKRLAERYPQTLTSIVEDEAFPEARILLGRSMHSIQKFYAHSTWIELGHHEILEDLGLPGFAFNNLAEPDEDVCTPCTNAQGSCNNNVIHSAGLSTGYYTYLASESGDFLVPKPTSGGKCSHGGILDDTADEAPKGGINKDTSSPCFSPHSNLHQEAAELAVKATSHYLSVILDGVGPDNYRKLFDLYHGSALSIVIDTTSSMSDSIVAVQNQVAEIVSNTEVEIYILVEYKDPEVGPILKTEDADEFLAAVNDLTASGGGDLPEMFWQALQLALANTPDYGDIFSFTDAGGKDGDIMESMISLAEQRHTKVSIIYSGAVSKNEESPLEQISSLETNPELYWSIITDVPEYERLADSTGGLFIPSDKFNIDDIAPILAEGVESSDVDLVIVKDLTGTHNMNIPIDNSIFDFEIRISGDITTGLLKDFTE</sequence>
<evidence type="ECO:0000256" key="4">
    <source>
        <dbReference type="SAM" id="SignalP"/>
    </source>
</evidence>
<keyword evidence="3 4" id="KW-0732">Signal</keyword>
<evidence type="ECO:0000256" key="2">
    <source>
        <dbReference type="ARBA" id="ARBA00022525"/>
    </source>
</evidence>
<evidence type="ECO:0000313" key="7">
    <source>
        <dbReference type="EMBL" id="CAL4124402.1"/>
    </source>
</evidence>
<evidence type="ECO:0000256" key="1">
    <source>
        <dbReference type="ARBA" id="ARBA00004613"/>
    </source>
</evidence>
<dbReference type="InterPro" id="IPR036465">
    <property type="entry name" value="vWFA_dom_sf"/>
</dbReference>
<feature type="domain" description="Hemicentin-1-like von Willebrand factor A" evidence="5">
    <location>
        <begin position="328"/>
        <end position="502"/>
    </location>
</feature>
<proteinExistence type="predicted"/>
<feature type="chain" id="PRO_5043886913" evidence="4">
    <location>
        <begin position="20"/>
        <end position="565"/>
    </location>
</feature>
<protein>
    <submittedName>
        <fullName evidence="7">Uncharacterized protein</fullName>
    </submittedName>
</protein>
<feature type="non-terminal residue" evidence="7">
    <location>
        <position position="565"/>
    </location>
</feature>
<dbReference type="GO" id="GO:0032991">
    <property type="term" value="C:protein-containing complex"/>
    <property type="evidence" value="ECO:0007669"/>
    <property type="project" value="UniProtKB-ARBA"/>
</dbReference>
<reference evidence="7 8" key="1">
    <citation type="submission" date="2024-05" db="EMBL/GenBank/DDBJ databases">
        <authorList>
            <person name="Wallberg A."/>
        </authorList>
    </citation>
    <scope>NUCLEOTIDE SEQUENCE [LARGE SCALE GENOMIC DNA]</scope>
</reference>
<accession>A0AAV2RJI1</accession>
<dbReference type="SUPFAM" id="SSF53300">
    <property type="entry name" value="vWA-like"/>
    <property type="match status" value="1"/>
</dbReference>
<name>A0AAV2RJI1_MEGNR</name>
<keyword evidence="2" id="KW-0964">Secreted</keyword>
<keyword evidence="8" id="KW-1185">Reference proteome</keyword>
<dbReference type="AlphaFoldDB" id="A0AAV2RJI1"/>
<gene>
    <name evidence="7" type="ORF">MNOR_LOCUS24478</name>
</gene>
<dbReference type="InterPro" id="IPR056861">
    <property type="entry name" value="HMCN1-like_VWA"/>
</dbReference>
<dbReference type="EMBL" id="CAXKWB010022522">
    <property type="protein sequence ID" value="CAL4124402.1"/>
    <property type="molecule type" value="Genomic_DNA"/>
</dbReference>
<feature type="signal peptide" evidence="4">
    <location>
        <begin position="1"/>
        <end position="19"/>
    </location>
</feature>
<dbReference type="Pfam" id="PF25107">
    <property type="entry name" value="VWA7_N"/>
    <property type="match status" value="1"/>
</dbReference>
<dbReference type="Pfam" id="PF25106">
    <property type="entry name" value="VWA_4"/>
    <property type="match status" value="1"/>
</dbReference>
<evidence type="ECO:0000259" key="6">
    <source>
        <dbReference type="Pfam" id="PF25107"/>
    </source>
</evidence>
<dbReference type="PANTHER" id="PTHR14905">
    <property type="entry name" value="NG37"/>
    <property type="match status" value="1"/>
</dbReference>
<feature type="domain" description="VWA7 N-terminal" evidence="6">
    <location>
        <begin position="83"/>
        <end position="318"/>
    </location>
</feature>
<comment type="subcellular location">
    <subcellularLocation>
        <location evidence="1">Secreted</location>
    </subcellularLocation>
</comment>
<dbReference type="InterPro" id="IPR052577">
    <property type="entry name" value="VWA7"/>
</dbReference>
<dbReference type="Proteomes" id="UP001497623">
    <property type="component" value="Unassembled WGS sequence"/>
</dbReference>
<organism evidence="7 8">
    <name type="scientific">Meganyctiphanes norvegica</name>
    <name type="common">Northern krill</name>
    <name type="synonym">Thysanopoda norvegica</name>
    <dbReference type="NCBI Taxonomy" id="48144"/>
    <lineage>
        <taxon>Eukaryota</taxon>
        <taxon>Metazoa</taxon>
        <taxon>Ecdysozoa</taxon>
        <taxon>Arthropoda</taxon>
        <taxon>Crustacea</taxon>
        <taxon>Multicrustacea</taxon>
        <taxon>Malacostraca</taxon>
        <taxon>Eumalacostraca</taxon>
        <taxon>Eucarida</taxon>
        <taxon>Euphausiacea</taxon>
        <taxon>Euphausiidae</taxon>
        <taxon>Meganyctiphanes</taxon>
    </lineage>
</organism>
<dbReference type="Gene3D" id="3.40.50.410">
    <property type="entry name" value="von Willebrand factor, type A domain"/>
    <property type="match status" value="1"/>
</dbReference>